<dbReference type="EMBL" id="PCWW01000070">
    <property type="protein sequence ID" value="PIR12817.1"/>
    <property type="molecule type" value="Genomic_DNA"/>
</dbReference>
<dbReference type="InterPro" id="IPR011639">
    <property type="entry name" value="MethylTrfase_TaqI-like_dom"/>
</dbReference>
<dbReference type="GO" id="GO:0032259">
    <property type="term" value="P:methylation"/>
    <property type="evidence" value="ECO:0007669"/>
    <property type="project" value="InterPro"/>
</dbReference>
<evidence type="ECO:0000313" key="3">
    <source>
        <dbReference type="Proteomes" id="UP000230869"/>
    </source>
</evidence>
<evidence type="ECO:0000259" key="1">
    <source>
        <dbReference type="Pfam" id="PF07669"/>
    </source>
</evidence>
<name>A0A2M6K8D2_9BACT</name>
<evidence type="ECO:0000313" key="2">
    <source>
        <dbReference type="EMBL" id="PIR12817.1"/>
    </source>
</evidence>
<dbReference type="GO" id="GO:0009007">
    <property type="term" value="F:site-specific DNA-methyltransferase (adenine-specific) activity"/>
    <property type="evidence" value="ECO:0007669"/>
    <property type="project" value="UniProtKB-EC"/>
</dbReference>
<reference evidence="2 3" key="1">
    <citation type="submission" date="2017-09" db="EMBL/GenBank/DDBJ databases">
        <title>Depth-based differentiation of microbial function through sediment-hosted aquifers and enrichment of novel symbionts in the deep terrestrial subsurface.</title>
        <authorList>
            <person name="Probst A.J."/>
            <person name="Ladd B."/>
            <person name="Jarett J.K."/>
            <person name="Geller-Mcgrath D.E."/>
            <person name="Sieber C.M."/>
            <person name="Emerson J.B."/>
            <person name="Anantharaman K."/>
            <person name="Thomas B.C."/>
            <person name="Malmstrom R."/>
            <person name="Stieglmeier M."/>
            <person name="Klingl A."/>
            <person name="Woyke T."/>
            <person name="Ryan C.M."/>
            <person name="Banfield J.F."/>
        </authorList>
    </citation>
    <scope>NUCLEOTIDE SEQUENCE [LARGE SCALE GENOMIC DNA]</scope>
    <source>
        <strain evidence="2">CG11_big_fil_rev_8_21_14_0_20_39_10</strain>
    </source>
</reference>
<accession>A0A2M6K8D2</accession>
<protein>
    <recommendedName>
        <fullName evidence="1">Type II methyltransferase M.TaqI-like domain-containing protein</fullName>
    </recommendedName>
</protein>
<organism evidence="2 3">
    <name type="scientific">Candidatus Falkowbacteria bacterium CG11_big_fil_rev_8_21_14_0_20_39_10</name>
    <dbReference type="NCBI Taxonomy" id="1974570"/>
    <lineage>
        <taxon>Bacteria</taxon>
        <taxon>Candidatus Falkowiibacteriota</taxon>
    </lineage>
</organism>
<dbReference type="AlphaFoldDB" id="A0A2M6K8D2"/>
<dbReference type="Proteomes" id="UP000230869">
    <property type="component" value="Unassembled WGS sequence"/>
</dbReference>
<feature type="domain" description="Type II methyltransferase M.TaqI-like" evidence="1">
    <location>
        <begin position="65"/>
        <end position="146"/>
    </location>
</feature>
<dbReference type="Pfam" id="PF07669">
    <property type="entry name" value="Eco57I"/>
    <property type="match status" value="1"/>
</dbReference>
<dbReference type="InterPro" id="IPR029063">
    <property type="entry name" value="SAM-dependent_MTases_sf"/>
</dbReference>
<dbReference type="GO" id="GO:0006304">
    <property type="term" value="P:DNA modification"/>
    <property type="evidence" value="ECO:0007669"/>
    <property type="project" value="InterPro"/>
</dbReference>
<dbReference type="InterPro" id="IPR002052">
    <property type="entry name" value="DNA_methylase_N6_adenine_CS"/>
</dbReference>
<dbReference type="PROSITE" id="PS00092">
    <property type="entry name" value="N6_MTASE"/>
    <property type="match status" value="1"/>
</dbReference>
<dbReference type="Gene3D" id="3.40.50.150">
    <property type="entry name" value="Vaccinia Virus protein VP39"/>
    <property type="match status" value="1"/>
</dbReference>
<proteinExistence type="predicted"/>
<dbReference type="SUPFAM" id="SSF53335">
    <property type="entry name" value="S-adenosyl-L-methionine-dependent methyltransferases"/>
    <property type="match status" value="1"/>
</dbReference>
<gene>
    <name evidence="2" type="ORF">COV49_04235</name>
</gene>
<comment type="caution">
    <text evidence="2">The sequence shown here is derived from an EMBL/GenBank/DDBJ whole genome shotgun (WGS) entry which is preliminary data.</text>
</comment>
<dbReference type="GO" id="GO:0003676">
    <property type="term" value="F:nucleic acid binding"/>
    <property type="evidence" value="ECO:0007669"/>
    <property type="project" value="InterPro"/>
</dbReference>
<sequence length="332" mass="38562">MNAVIKKQSLGQFFTKNDFWLKDHIFDFIKSTKATIAFDPFAGSGDLLKAAKQIGFQKTKGFDIDKSLNWKINDSLLSVPKIKNSIIITNPPYLTNYSAKRKNIYDSVKKYFKICKYDDIYQLAIEQCLNNDFGIMIIPETFINSKFPKHRLTSITIIEDQLFDDTENPVCVICFDNKNKTYDKIKVYKNDKMLGTLGYFEKMRQTPQKNIYIKFNSPKGQIALRAVDTTNPAKPISFMKPEEIDYDLSDIKESSRLITVVELNTKKEKIEKIIKFSNDLLFDFRKKTNDVLLSPFKGNKKNGERRRRLDYLTARAILESAYEMAHPNMKLL</sequence>